<dbReference type="AlphaFoldDB" id="A0A6H1TX50"/>
<dbReference type="RefSeq" id="WP_168569343.1">
    <property type="nucleotide sequence ID" value="NZ_CP051167.1"/>
</dbReference>
<evidence type="ECO:0000313" key="1">
    <source>
        <dbReference type="EMBL" id="QIZ71188.1"/>
    </source>
</evidence>
<accession>A0A6H1TX50</accession>
<proteinExistence type="predicted"/>
<evidence type="ECO:0000313" key="2">
    <source>
        <dbReference type="Proteomes" id="UP000500857"/>
    </source>
</evidence>
<name>A0A6H1TX50_9CYAN</name>
<organism evidence="1 2">
    <name type="scientific">Oxynema aestuarii AP17</name>
    <dbReference type="NCBI Taxonomy" id="2064643"/>
    <lineage>
        <taxon>Bacteria</taxon>
        <taxon>Bacillati</taxon>
        <taxon>Cyanobacteriota</taxon>
        <taxon>Cyanophyceae</taxon>
        <taxon>Oscillatoriophycideae</taxon>
        <taxon>Oscillatoriales</taxon>
        <taxon>Oscillatoriaceae</taxon>
        <taxon>Oxynema</taxon>
        <taxon>Oxynema aestuarii</taxon>
    </lineage>
</organism>
<dbReference type="EMBL" id="CP051167">
    <property type="protein sequence ID" value="QIZ71188.1"/>
    <property type="molecule type" value="Genomic_DNA"/>
</dbReference>
<dbReference type="Proteomes" id="UP000500857">
    <property type="component" value="Chromosome"/>
</dbReference>
<sequence length="93" mass="10152">MLVLDRRLSSCPEGSIDLGIEELSATVANQFKQRVKDGGVLTSLAEVETQLGSPKCSYDLPDGDLKWHYLIENGGAIAVTRHQGTVTVDFSRF</sequence>
<reference evidence="1 2" key="1">
    <citation type="submission" date="2020-04" db="EMBL/GenBank/DDBJ databases">
        <authorList>
            <person name="Basu S."/>
            <person name="Maruthanayagam V."/>
            <person name="Chakraborty S."/>
            <person name="Pramanik A."/>
            <person name="Mukherjee J."/>
            <person name="Brink B."/>
        </authorList>
    </citation>
    <scope>NUCLEOTIDE SEQUENCE [LARGE SCALE GENOMIC DNA]</scope>
    <source>
        <strain evidence="1 2">AP17</strain>
    </source>
</reference>
<protein>
    <submittedName>
        <fullName evidence="1">Uncharacterized protein</fullName>
    </submittedName>
</protein>
<keyword evidence="2" id="KW-1185">Reference proteome</keyword>
<gene>
    <name evidence="1" type="ORF">HCG48_11865</name>
</gene>
<dbReference type="KEGG" id="oxy:HCG48_11865"/>